<organism evidence="1 2">
    <name type="scientific">Desulfitobacterium metallireducens DSM 15288</name>
    <dbReference type="NCBI Taxonomy" id="871968"/>
    <lineage>
        <taxon>Bacteria</taxon>
        <taxon>Bacillati</taxon>
        <taxon>Bacillota</taxon>
        <taxon>Clostridia</taxon>
        <taxon>Eubacteriales</taxon>
        <taxon>Desulfitobacteriaceae</taxon>
        <taxon>Desulfitobacterium</taxon>
    </lineage>
</organism>
<dbReference type="RefSeq" id="WP_167998832.1">
    <property type="nucleotide sequence ID" value="NZ_CP007032.1"/>
</dbReference>
<dbReference type="HOGENOM" id="CLU_3006746_0_0_9"/>
<sequence length="56" mass="6559">MKIKTFSSPDSRLLERDVNQWLEENSWLKIIKITQSSGQAHLISIWYEEPNVPMLG</sequence>
<dbReference type="AlphaFoldDB" id="W0E8P6"/>
<name>W0E8P6_9FIRM</name>
<dbReference type="KEGG" id="dmt:DESME_08620"/>
<reference evidence="1 2" key="1">
    <citation type="submission" date="2013-12" db="EMBL/GenBank/DDBJ databases">
        <authorList>
            <consortium name="DOE Joint Genome Institute"/>
            <person name="Smidt H."/>
            <person name="Huntemann M."/>
            <person name="Han J."/>
            <person name="Chen A."/>
            <person name="Kyrpides N."/>
            <person name="Mavromatis K."/>
            <person name="Markowitz V."/>
            <person name="Palaniappan K."/>
            <person name="Ivanova N."/>
            <person name="Schaumberg A."/>
            <person name="Pati A."/>
            <person name="Liolios K."/>
            <person name="Nordberg H.P."/>
            <person name="Cantor M.N."/>
            <person name="Hua S.X."/>
            <person name="Woyke T."/>
        </authorList>
    </citation>
    <scope>NUCLEOTIDE SEQUENCE [LARGE SCALE GENOMIC DNA]</scope>
    <source>
        <strain evidence="2">DSM 15288</strain>
    </source>
</reference>
<gene>
    <name evidence="1" type="ORF">DESME_08620</name>
</gene>
<proteinExistence type="predicted"/>
<evidence type="ECO:0000313" key="1">
    <source>
        <dbReference type="EMBL" id="AHF07132.1"/>
    </source>
</evidence>
<dbReference type="EMBL" id="CP007032">
    <property type="protein sequence ID" value="AHF07132.1"/>
    <property type="molecule type" value="Genomic_DNA"/>
</dbReference>
<dbReference type="Proteomes" id="UP000010847">
    <property type="component" value="Chromosome"/>
</dbReference>
<keyword evidence="2" id="KW-1185">Reference proteome</keyword>
<dbReference type="eggNOG" id="ENOG502ZSMV">
    <property type="taxonomic scope" value="Bacteria"/>
</dbReference>
<accession>W0E8P6</accession>
<evidence type="ECO:0000313" key="2">
    <source>
        <dbReference type="Proteomes" id="UP000010847"/>
    </source>
</evidence>
<protein>
    <submittedName>
        <fullName evidence="1">Uncharacterized protein</fullName>
    </submittedName>
</protein>
<dbReference type="STRING" id="871968.DESME_08620"/>